<keyword evidence="2" id="KW-1134">Transmembrane beta strand</keyword>
<dbReference type="SUPFAM" id="SSF56935">
    <property type="entry name" value="Porins"/>
    <property type="match status" value="1"/>
</dbReference>
<keyword evidence="5" id="KW-1185">Reference proteome</keyword>
<protein>
    <submittedName>
        <fullName evidence="4">TonB-dependent receptor plug domain-containing protein</fullName>
    </submittedName>
</protein>
<evidence type="ECO:0000259" key="3">
    <source>
        <dbReference type="Pfam" id="PF07715"/>
    </source>
</evidence>
<evidence type="ECO:0000256" key="2">
    <source>
        <dbReference type="PROSITE-ProRule" id="PRU01360"/>
    </source>
</evidence>
<dbReference type="SUPFAM" id="SSF49464">
    <property type="entry name" value="Carboxypeptidase regulatory domain-like"/>
    <property type="match status" value="1"/>
</dbReference>
<keyword evidence="2" id="KW-0998">Cell outer membrane</keyword>
<accession>A0ABV9MYD4</accession>
<dbReference type="NCBIfam" id="TIGR04057">
    <property type="entry name" value="SusC_RagA_signa"/>
    <property type="match status" value="1"/>
</dbReference>
<organism evidence="4 5">
    <name type="scientific">Geojedonia litorea</name>
    <dbReference type="NCBI Taxonomy" id="1268269"/>
    <lineage>
        <taxon>Bacteria</taxon>
        <taxon>Pseudomonadati</taxon>
        <taxon>Bacteroidota</taxon>
        <taxon>Flavobacteriia</taxon>
        <taxon>Flavobacteriales</taxon>
        <taxon>Flavobacteriaceae</taxon>
        <taxon>Geojedonia</taxon>
    </lineage>
</organism>
<dbReference type="Pfam" id="PF07715">
    <property type="entry name" value="Plug"/>
    <property type="match status" value="1"/>
</dbReference>
<gene>
    <name evidence="4" type="ORF">ACFO5O_01705</name>
</gene>
<dbReference type="EMBL" id="JBHSGP010000004">
    <property type="protein sequence ID" value="MFC4721021.1"/>
    <property type="molecule type" value="Genomic_DNA"/>
</dbReference>
<evidence type="ECO:0000256" key="1">
    <source>
        <dbReference type="ARBA" id="ARBA00022729"/>
    </source>
</evidence>
<keyword evidence="2" id="KW-0812">Transmembrane</keyword>
<proteinExistence type="inferred from homology"/>
<dbReference type="InterPro" id="IPR023997">
    <property type="entry name" value="TonB-dep_OMP_SusC/RagA_CS"/>
</dbReference>
<comment type="similarity">
    <text evidence="2">Belongs to the TonB-dependent receptor family.</text>
</comment>
<reference evidence="5" key="1">
    <citation type="journal article" date="2019" name="Int. J. Syst. Evol. Microbiol.">
        <title>The Global Catalogue of Microorganisms (GCM) 10K type strain sequencing project: providing services to taxonomists for standard genome sequencing and annotation.</title>
        <authorList>
            <consortium name="The Broad Institute Genomics Platform"/>
            <consortium name="The Broad Institute Genome Sequencing Center for Infectious Disease"/>
            <person name="Wu L."/>
            <person name="Ma J."/>
        </authorList>
    </citation>
    <scope>NUCLEOTIDE SEQUENCE [LARGE SCALE GENOMIC DNA]</scope>
    <source>
        <strain evidence="5">CCUG 63682</strain>
    </source>
</reference>
<dbReference type="InterPro" id="IPR008969">
    <property type="entry name" value="CarboxyPept-like_regulatory"/>
</dbReference>
<keyword evidence="2" id="KW-0472">Membrane</keyword>
<dbReference type="PANTHER" id="PTHR30069:SF29">
    <property type="entry name" value="HEMOGLOBIN AND HEMOGLOBIN-HAPTOGLOBIN-BINDING PROTEIN 1-RELATED"/>
    <property type="match status" value="1"/>
</dbReference>
<name>A0ABV9MYD4_9FLAO</name>
<comment type="subcellular location">
    <subcellularLocation>
        <location evidence="2">Cell outer membrane</location>
        <topology evidence="2">Multi-pass membrane protein</topology>
    </subcellularLocation>
</comment>
<dbReference type="InterPro" id="IPR012910">
    <property type="entry name" value="Plug_dom"/>
</dbReference>
<keyword evidence="4" id="KW-0675">Receptor</keyword>
<keyword evidence="1" id="KW-0732">Signal</keyword>
<sequence length="228" mass="24556">MKNLFTSPLLLVYIIFFSSILYAQERTVTGTVTTLENIAIVKAEVKVLSSKVTVLTDSVGNFKVSCLVNDKIKISAKGFSSQKVKIDEKTKEIKINLIFKPGKKSIDVAMGYGHINEKDKSYAITSLKNDDKYGFSKYSNIIDAIVNISPSITYSGGGITIRGEGSLHGSNHALILIDGMESNMSQLSALPPSDVESIDILKGGSASIYGVRGANGVVLITTKKGRDN</sequence>
<dbReference type="InterPro" id="IPR039426">
    <property type="entry name" value="TonB-dep_rcpt-like"/>
</dbReference>
<dbReference type="PROSITE" id="PS52016">
    <property type="entry name" value="TONB_DEPENDENT_REC_3"/>
    <property type="match status" value="1"/>
</dbReference>
<comment type="caution">
    <text evidence="4">The sequence shown here is derived from an EMBL/GenBank/DDBJ whole genome shotgun (WGS) entry which is preliminary data.</text>
</comment>
<dbReference type="InterPro" id="IPR037066">
    <property type="entry name" value="Plug_dom_sf"/>
</dbReference>
<dbReference type="Gene3D" id="2.170.130.10">
    <property type="entry name" value="TonB-dependent receptor, plug domain"/>
    <property type="match status" value="1"/>
</dbReference>
<dbReference type="PANTHER" id="PTHR30069">
    <property type="entry name" value="TONB-DEPENDENT OUTER MEMBRANE RECEPTOR"/>
    <property type="match status" value="1"/>
</dbReference>
<feature type="domain" description="TonB-dependent receptor plug" evidence="3">
    <location>
        <begin position="122"/>
        <end position="217"/>
    </location>
</feature>
<dbReference type="RefSeq" id="WP_387960322.1">
    <property type="nucleotide sequence ID" value="NZ_JBHSGP010000004.1"/>
</dbReference>
<keyword evidence="2" id="KW-0813">Transport</keyword>
<dbReference type="Proteomes" id="UP001595953">
    <property type="component" value="Unassembled WGS sequence"/>
</dbReference>
<evidence type="ECO:0000313" key="5">
    <source>
        <dbReference type="Proteomes" id="UP001595953"/>
    </source>
</evidence>
<evidence type="ECO:0000313" key="4">
    <source>
        <dbReference type="EMBL" id="MFC4721021.1"/>
    </source>
</evidence>